<keyword evidence="3" id="KW-1185">Reference proteome</keyword>
<gene>
    <name evidence="2" type="primary">xylA</name>
    <name evidence="2" type="ORF">ATZ99_17060</name>
</gene>
<dbReference type="InterPro" id="IPR013022">
    <property type="entry name" value="Xyl_isomerase-like_TIM-brl"/>
</dbReference>
<dbReference type="EC" id="5.3.1.5" evidence="2"/>
<dbReference type="Proteomes" id="UP000075737">
    <property type="component" value="Unassembled WGS sequence"/>
</dbReference>
<keyword evidence="2" id="KW-0413">Isomerase</keyword>
<accession>A0A161QAA2</accession>
<dbReference type="AlphaFoldDB" id="A0A161QAA2"/>
<protein>
    <submittedName>
        <fullName evidence="2">Xylose isomerase</fullName>
        <ecNumber evidence="2">5.3.1.5</ecNumber>
    </submittedName>
</protein>
<evidence type="ECO:0000313" key="2">
    <source>
        <dbReference type="EMBL" id="KYO65257.1"/>
    </source>
</evidence>
<dbReference type="Gene3D" id="3.20.20.150">
    <property type="entry name" value="Divalent-metal-dependent TIM barrel enzymes"/>
    <property type="match status" value="1"/>
</dbReference>
<dbReference type="EMBL" id="LOHZ01000036">
    <property type="protein sequence ID" value="KYO65257.1"/>
    <property type="molecule type" value="Genomic_DNA"/>
</dbReference>
<dbReference type="SUPFAM" id="SSF51658">
    <property type="entry name" value="Xylose isomerase-like"/>
    <property type="match status" value="1"/>
</dbReference>
<dbReference type="RefSeq" id="WP_068748821.1">
    <property type="nucleotide sequence ID" value="NZ_LOHZ01000036.1"/>
</dbReference>
<proteinExistence type="predicted"/>
<dbReference type="OrthoDB" id="9801426at2"/>
<dbReference type="GO" id="GO:0009045">
    <property type="term" value="F:xylose isomerase activity"/>
    <property type="evidence" value="ECO:0007669"/>
    <property type="project" value="UniProtKB-EC"/>
</dbReference>
<comment type="caution">
    <text evidence="2">The sequence shown here is derived from an EMBL/GenBank/DDBJ whole genome shotgun (WGS) entry which is preliminary data.</text>
</comment>
<reference evidence="2 3" key="1">
    <citation type="submission" date="2015-12" db="EMBL/GenBank/DDBJ databases">
        <title>Draft genome of Thermovenabulum gondwanense isolated from a red thermophilic microbial mat colonisisng an outflow channel of a bore well.</title>
        <authorList>
            <person name="Patel B.K."/>
        </authorList>
    </citation>
    <scope>NUCLEOTIDE SEQUENCE [LARGE SCALE GENOMIC DNA]</scope>
    <source>
        <strain evidence="2 3">R270</strain>
    </source>
</reference>
<dbReference type="InterPro" id="IPR036237">
    <property type="entry name" value="Xyl_isomerase-like_sf"/>
</dbReference>
<sequence length="325" mass="37306">MNKRKLSVGIWSFGKGTDRYVSEGYKPYFNFYERIELISTIPGISAVELTFPQDIDEQNAKEVMEYLNKKKLAISVLGVELVCDKEWKNGSFSSTNYDRRQKSIHLTKRAMDLAEKIGVEVVNLWLGQDGFDYVFQCKYNTAFSYLVSGLKECAQHNKNIKLSLEYKKSEPKMNCLVNSGGKALALSLLTGCENVGVTLDVGHAFNCGENPAEIASILMEYEKLFHIHLNDNYSITDDDMPLGTVHIPQYIEFFYWLEKMGYKGWYSLDLYPYRDDPYSACEVSLDFMDKTIRVAEKLCKENIFDFNDSKPPSQIIKTLLNNIFN</sequence>
<dbReference type="InterPro" id="IPR050312">
    <property type="entry name" value="IolE/XylAMocC-like"/>
</dbReference>
<organism evidence="2 3">
    <name type="scientific">Thermovenabulum gondwanense</name>
    <dbReference type="NCBI Taxonomy" id="520767"/>
    <lineage>
        <taxon>Bacteria</taxon>
        <taxon>Bacillati</taxon>
        <taxon>Bacillota</taxon>
        <taxon>Clostridia</taxon>
        <taxon>Thermosediminibacterales</taxon>
        <taxon>Thermosediminibacteraceae</taxon>
        <taxon>Thermovenabulum</taxon>
    </lineage>
</organism>
<evidence type="ECO:0000313" key="3">
    <source>
        <dbReference type="Proteomes" id="UP000075737"/>
    </source>
</evidence>
<feature type="domain" description="Xylose isomerase-like TIM barrel" evidence="1">
    <location>
        <begin position="43"/>
        <end position="277"/>
    </location>
</feature>
<evidence type="ECO:0000259" key="1">
    <source>
        <dbReference type="Pfam" id="PF01261"/>
    </source>
</evidence>
<dbReference type="Pfam" id="PF01261">
    <property type="entry name" value="AP_endonuc_2"/>
    <property type="match status" value="1"/>
</dbReference>
<dbReference type="STRING" id="520767.ATZ99_17060"/>
<name>A0A161QAA2_9FIRM</name>
<dbReference type="PANTHER" id="PTHR12110">
    <property type="entry name" value="HYDROXYPYRUVATE ISOMERASE"/>
    <property type="match status" value="1"/>
</dbReference>